<evidence type="ECO:0000313" key="3">
    <source>
        <dbReference type="Proteomes" id="UP000321533"/>
    </source>
</evidence>
<accession>A0A5B8V5T7</accession>
<sequence length="144" mass="16602">MKEQNHKNHAQYVPGFHFITAAAIIALLIGSIVNLYNSLYDHANLYSASLICLAAIILCLLFWYIRSFPLRAQDRAIRAEENFRHFVLTGRRLDNRLTLSQIIALRFAPDEEMPMLAQRAAEENLSSKDIKNSITNWKPDHHRV</sequence>
<gene>
    <name evidence="2" type="ORF">FRZ67_03730</name>
</gene>
<evidence type="ECO:0000313" key="2">
    <source>
        <dbReference type="EMBL" id="QEC66445.1"/>
    </source>
</evidence>
<dbReference type="AlphaFoldDB" id="A0A5B8V5T7"/>
<dbReference type="RefSeq" id="WP_147188245.1">
    <property type="nucleotide sequence ID" value="NZ_CP042435.1"/>
</dbReference>
<dbReference type="Proteomes" id="UP000321533">
    <property type="component" value="Chromosome"/>
</dbReference>
<keyword evidence="1" id="KW-1133">Transmembrane helix</keyword>
<evidence type="ECO:0000256" key="1">
    <source>
        <dbReference type="SAM" id="Phobius"/>
    </source>
</evidence>
<keyword evidence="3" id="KW-1185">Reference proteome</keyword>
<feature type="transmembrane region" description="Helical" evidence="1">
    <location>
        <begin position="45"/>
        <end position="65"/>
    </location>
</feature>
<keyword evidence="1" id="KW-0472">Membrane</keyword>
<dbReference type="KEGG" id="pgin:FRZ67_03730"/>
<keyword evidence="1" id="KW-0812">Transmembrane</keyword>
<organism evidence="2 3">
    <name type="scientific">Panacibacter ginsenosidivorans</name>
    <dbReference type="NCBI Taxonomy" id="1813871"/>
    <lineage>
        <taxon>Bacteria</taxon>
        <taxon>Pseudomonadati</taxon>
        <taxon>Bacteroidota</taxon>
        <taxon>Chitinophagia</taxon>
        <taxon>Chitinophagales</taxon>
        <taxon>Chitinophagaceae</taxon>
        <taxon>Panacibacter</taxon>
    </lineage>
</organism>
<feature type="transmembrane region" description="Helical" evidence="1">
    <location>
        <begin position="12"/>
        <end position="33"/>
    </location>
</feature>
<dbReference type="EMBL" id="CP042435">
    <property type="protein sequence ID" value="QEC66445.1"/>
    <property type="molecule type" value="Genomic_DNA"/>
</dbReference>
<name>A0A5B8V5T7_9BACT</name>
<dbReference type="InterPro" id="IPR045385">
    <property type="entry name" value="DUF6526"/>
</dbReference>
<proteinExistence type="predicted"/>
<dbReference type="Pfam" id="PF20136">
    <property type="entry name" value="DUF6526"/>
    <property type="match status" value="1"/>
</dbReference>
<reference evidence="2 3" key="1">
    <citation type="journal article" date="2016" name="Int. J. Syst. Evol. Microbiol.">
        <title>Panacibacter ginsenosidivorans gen. nov., sp. nov., with ginsenoside converting activity isolated from soil of a ginseng field.</title>
        <authorList>
            <person name="Siddiqi M.Z."/>
            <person name="Muhammad Shafi S."/>
            <person name="Choi K.D."/>
            <person name="Im W.T."/>
        </authorList>
    </citation>
    <scope>NUCLEOTIDE SEQUENCE [LARGE SCALE GENOMIC DNA]</scope>
    <source>
        <strain evidence="2 3">Gsoil1550</strain>
    </source>
</reference>
<dbReference type="OrthoDB" id="765463at2"/>
<protein>
    <submittedName>
        <fullName evidence="2">Uncharacterized protein</fullName>
    </submittedName>
</protein>